<comment type="similarity">
    <text evidence="1">Belongs to the short-chain dehydrogenases/reductases (SDR) family.</text>
</comment>
<protein>
    <submittedName>
        <fullName evidence="3">SDR family NAD(P)-dependent oxidoreductase</fullName>
    </submittedName>
</protein>
<dbReference type="InterPro" id="IPR002347">
    <property type="entry name" value="SDR_fam"/>
</dbReference>
<dbReference type="Pfam" id="PF00106">
    <property type="entry name" value="adh_short"/>
    <property type="match status" value="1"/>
</dbReference>
<evidence type="ECO:0000313" key="3">
    <source>
        <dbReference type="EMBL" id="QLY40663.1"/>
    </source>
</evidence>
<evidence type="ECO:0000313" key="4">
    <source>
        <dbReference type="Proteomes" id="UP000512167"/>
    </source>
</evidence>
<proteinExistence type="inferred from homology"/>
<evidence type="ECO:0000256" key="1">
    <source>
        <dbReference type="ARBA" id="ARBA00006484"/>
    </source>
</evidence>
<dbReference type="PANTHER" id="PTHR24320:SF226">
    <property type="entry name" value="RETINOL DEHYDROGENASE 11"/>
    <property type="match status" value="1"/>
</dbReference>
<dbReference type="PANTHER" id="PTHR24320">
    <property type="entry name" value="RETINOL DEHYDROGENASE"/>
    <property type="match status" value="1"/>
</dbReference>
<organism evidence="3 4">
    <name type="scientific">Hujiaoplasma nucleasis</name>
    <dbReference type="NCBI Taxonomy" id="2725268"/>
    <lineage>
        <taxon>Bacteria</taxon>
        <taxon>Bacillati</taxon>
        <taxon>Mycoplasmatota</taxon>
        <taxon>Mollicutes</taxon>
        <taxon>Candidatus Izemoplasmatales</taxon>
        <taxon>Hujiaoplasmataceae</taxon>
        <taxon>Hujiaoplasma</taxon>
    </lineage>
</organism>
<dbReference type="InterPro" id="IPR036291">
    <property type="entry name" value="NAD(P)-bd_dom_sf"/>
</dbReference>
<dbReference type="Proteomes" id="UP000512167">
    <property type="component" value="Chromosome"/>
</dbReference>
<dbReference type="Gene3D" id="3.40.50.720">
    <property type="entry name" value="NAD(P)-binding Rossmann-like Domain"/>
    <property type="match status" value="1"/>
</dbReference>
<name>A0A7L6N3B2_9MOLU</name>
<keyword evidence="2" id="KW-0560">Oxidoreductase</keyword>
<gene>
    <name evidence="3" type="ORF">HF295_07310</name>
</gene>
<dbReference type="EMBL" id="CP051151">
    <property type="protein sequence ID" value="QLY40663.1"/>
    <property type="molecule type" value="Genomic_DNA"/>
</dbReference>
<dbReference type="SUPFAM" id="SSF51735">
    <property type="entry name" value="NAD(P)-binding Rossmann-fold domains"/>
    <property type="match status" value="1"/>
</dbReference>
<sequence length="316" mass="35976">MNKIREYINKFERVEGKTYIVTGANSGLGYSTSKHLISLGGKVIMACRNLEKANHAKNDLLKIYPKAQIDILTYDQADFNSIDHFVHQVKSEYNDFSGLVLNAGLFHPKKAMLTKDGYPLTIGTNYVGVFYLLKKLHEDHFFEQMIDRRIIFVGSLSWSKVRRNQIEHILKNNPSSSIKEYAQSKTLLGALAYQLSRHKQEELYFPPHVKALLMHPGVVATNIVSSKESSYPQWFSSLAMKALGFFVPSSDKASLGIIKLLLDKNISEDKIVVPRGLFHISGYPKEVKYAKKLRLVDEKLIQISQEILKKDLPDFL</sequence>
<dbReference type="KEGG" id="tbk:HF295_07310"/>
<dbReference type="GO" id="GO:0016491">
    <property type="term" value="F:oxidoreductase activity"/>
    <property type="evidence" value="ECO:0007669"/>
    <property type="project" value="UniProtKB-KW"/>
</dbReference>
<reference evidence="3 4" key="1">
    <citation type="submission" date="2020-04" db="EMBL/GenBank/DDBJ databases">
        <authorList>
            <person name="Zheng R.K."/>
            <person name="Sun C.M."/>
        </authorList>
    </citation>
    <scope>NUCLEOTIDE SEQUENCE [LARGE SCALE GENOMIC DNA]</scope>
    <source>
        <strain evidence="4">zrk29</strain>
    </source>
</reference>
<dbReference type="AlphaFoldDB" id="A0A7L6N3B2"/>
<dbReference type="RefSeq" id="WP_312031510.1">
    <property type="nucleotide sequence ID" value="NZ_CP051151.1"/>
</dbReference>
<accession>A0A7L6N3B2</accession>
<evidence type="ECO:0000256" key="2">
    <source>
        <dbReference type="ARBA" id="ARBA00023002"/>
    </source>
</evidence>
<keyword evidence="4" id="KW-1185">Reference proteome</keyword>